<keyword evidence="4" id="KW-0732">Signal</keyword>
<dbReference type="Ensembl" id="ENSNVIT00000015432.1">
    <property type="protein sequence ID" value="ENSNVIP00000013178.1"/>
    <property type="gene ID" value="ENSNVIG00000010424.1"/>
</dbReference>
<reference evidence="6" key="2">
    <citation type="submission" date="2025-09" db="UniProtKB">
        <authorList>
            <consortium name="Ensembl"/>
        </authorList>
    </citation>
    <scope>IDENTIFICATION</scope>
</reference>
<feature type="signal peptide" evidence="4">
    <location>
        <begin position="1"/>
        <end position="21"/>
    </location>
</feature>
<evidence type="ECO:0000256" key="3">
    <source>
        <dbReference type="ARBA" id="ARBA00023157"/>
    </source>
</evidence>
<keyword evidence="3" id="KW-1015">Disulfide bond</keyword>
<dbReference type="Proteomes" id="UP000694425">
    <property type="component" value="Unplaced"/>
</dbReference>
<protein>
    <recommendedName>
        <fullName evidence="5">BPTI/Kunitz inhibitor domain-containing protein</fullName>
    </recommendedName>
</protein>
<feature type="domain" description="BPTI/Kunitz inhibitor" evidence="5">
    <location>
        <begin position="49"/>
        <end position="99"/>
    </location>
</feature>
<dbReference type="PANTHER" id="PTHR46751:SF1">
    <property type="entry name" value="WAP FOUR-DISULFIDE CORE DOMAIN PROTEIN 6A"/>
    <property type="match status" value="1"/>
</dbReference>
<evidence type="ECO:0000256" key="4">
    <source>
        <dbReference type="SAM" id="SignalP"/>
    </source>
</evidence>
<dbReference type="InterPro" id="IPR002223">
    <property type="entry name" value="Kunitz_BPTI"/>
</dbReference>
<name>A0A8C7B5W1_NEOVI</name>
<dbReference type="SMART" id="SM00131">
    <property type="entry name" value="KU"/>
    <property type="match status" value="1"/>
</dbReference>
<dbReference type="PROSITE" id="PS50279">
    <property type="entry name" value="BPTI_KUNITZ_2"/>
    <property type="match status" value="1"/>
</dbReference>
<keyword evidence="2" id="KW-0722">Serine protease inhibitor</keyword>
<reference evidence="6" key="1">
    <citation type="submission" date="2025-08" db="UniProtKB">
        <authorList>
            <consortium name="Ensembl"/>
        </authorList>
    </citation>
    <scope>IDENTIFICATION</scope>
</reference>
<evidence type="ECO:0000256" key="2">
    <source>
        <dbReference type="ARBA" id="ARBA00022900"/>
    </source>
</evidence>
<accession>A0A8C7B5W1</accession>
<sequence>MCIRVFALWTLVFQFVRKKQALDHKFSGLFCDPLRCQVPTEVPSNTNICSLPMSIGLCLASIPRWWYNKEFKTCTSFNYGGCAGNNNNFQSEAVCRAVCSEACKSQGSHLPCSAAQV</sequence>
<dbReference type="GeneTree" id="ENSGT00940000156753"/>
<proteinExistence type="predicted"/>
<dbReference type="InterPro" id="IPR020901">
    <property type="entry name" value="Prtase_inh_Kunz-CS"/>
</dbReference>
<dbReference type="InterPro" id="IPR051388">
    <property type="entry name" value="Serpin_venom_toxin"/>
</dbReference>
<evidence type="ECO:0000259" key="5">
    <source>
        <dbReference type="PROSITE" id="PS50279"/>
    </source>
</evidence>
<organism evidence="6 7">
    <name type="scientific">Neovison vison</name>
    <name type="common">American mink</name>
    <name type="synonym">Mustela vison</name>
    <dbReference type="NCBI Taxonomy" id="452646"/>
    <lineage>
        <taxon>Eukaryota</taxon>
        <taxon>Metazoa</taxon>
        <taxon>Chordata</taxon>
        <taxon>Craniata</taxon>
        <taxon>Vertebrata</taxon>
        <taxon>Euteleostomi</taxon>
        <taxon>Mammalia</taxon>
        <taxon>Eutheria</taxon>
        <taxon>Laurasiatheria</taxon>
        <taxon>Carnivora</taxon>
        <taxon>Caniformia</taxon>
        <taxon>Musteloidea</taxon>
        <taxon>Mustelidae</taxon>
        <taxon>Mustelinae</taxon>
        <taxon>Neogale</taxon>
    </lineage>
</organism>
<dbReference type="InterPro" id="IPR036880">
    <property type="entry name" value="Kunitz_BPTI_sf"/>
</dbReference>
<dbReference type="PRINTS" id="PR00759">
    <property type="entry name" value="BASICPTASE"/>
</dbReference>
<dbReference type="AlphaFoldDB" id="A0A8C7B5W1"/>
<dbReference type="GO" id="GO:0005615">
    <property type="term" value="C:extracellular space"/>
    <property type="evidence" value="ECO:0007669"/>
    <property type="project" value="TreeGrafter"/>
</dbReference>
<dbReference type="GO" id="GO:0004867">
    <property type="term" value="F:serine-type endopeptidase inhibitor activity"/>
    <property type="evidence" value="ECO:0007669"/>
    <property type="project" value="UniProtKB-KW"/>
</dbReference>
<evidence type="ECO:0000313" key="7">
    <source>
        <dbReference type="Proteomes" id="UP000694425"/>
    </source>
</evidence>
<dbReference type="PROSITE" id="PS00280">
    <property type="entry name" value="BPTI_KUNITZ_1"/>
    <property type="match status" value="1"/>
</dbReference>
<keyword evidence="7" id="KW-1185">Reference proteome</keyword>
<dbReference type="Pfam" id="PF00014">
    <property type="entry name" value="Kunitz_BPTI"/>
    <property type="match status" value="1"/>
</dbReference>
<feature type="chain" id="PRO_5034598568" description="BPTI/Kunitz inhibitor domain-containing protein" evidence="4">
    <location>
        <begin position="22"/>
        <end position="117"/>
    </location>
</feature>
<dbReference type="PANTHER" id="PTHR46751">
    <property type="entry name" value="EPPIN"/>
    <property type="match status" value="1"/>
</dbReference>
<evidence type="ECO:0000256" key="1">
    <source>
        <dbReference type="ARBA" id="ARBA00022690"/>
    </source>
</evidence>
<dbReference type="Gene3D" id="4.10.410.10">
    <property type="entry name" value="Pancreatic trypsin inhibitor Kunitz domain"/>
    <property type="match status" value="1"/>
</dbReference>
<evidence type="ECO:0000313" key="6">
    <source>
        <dbReference type="Ensembl" id="ENSNVIP00000013178.1"/>
    </source>
</evidence>
<dbReference type="SUPFAM" id="SSF57362">
    <property type="entry name" value="BPTI-like"/>
    <property type="match status" value="1"/>
</dbReference>
<dbReference type="FunFam" id="4.10.410.10:FF:000015">
    <property type="entry name" value="WAP four-disulfide core domain 6A"/>
    <property type="match status" value="1"/>
</dbReference>
<keyword evidence="1" id="KW-0646">Protease inhibitor</keyword>